<dbReference type="InterPro" id="IPR006143">
    <property type="entry name" value="RND_pump_MFP"/>
</dbReference>
<dbReference type="RefSeq" id="WP_207153077.1">
    <property type="nucleotide sequence ID" value="NZ_AP024484.1"/>
</dbReference>
<dbReference type="PROSITE" id="PS51257">
    <property type="entry name" value="PROKAR_LIPOPROTEIN"/>
    <property type="match status" value="1"/>
</dbReference>
<dbReference type="InterPro" id="IPR058792">
    <property type="entry name" value="Beta-barrel_RND_2"/>
</dbReference>
<dbReference type="SUPFAM" id="SSF111369">
    <property type="entry name" value="HlyD-like secretion proteins"/>
    <property type="match status" value="1"/>
</dbReference>
<dbReference type="EMBL" id="AP024484">
    <property type="protein sequence ID" value="BCS85421.1"/>
    <property type="molecule type" value="Genomic_DNA"/>
</dbReference>
<organism evidence="4 5">
    <name type="scientific">Prevotella herbatica</name>
    <dbReference type="NCBI Taxonomy" id="2801997"/>
    <lineage>
        <taxon>Bacteria</taxon>
        <taxon>Pseudomonadati</taxon>
        <taxon>Bacteroidota</taxon>
        <taxon>Bacteroidia</taxon>
        <taxon>Bacteroidales</taxon>
        <taxon>Prevotellaceae</taxon>
        <taxon>Prevotella</taxon>
    </lineage>
</organism>
<dbReference type="PANTHER" id="PTHR30469:SF20">
    <property type="entry name" value="EFFLUX RND TRANSPORTER PERIPLASMIC ADAPTOR SUBUNIT"/>
    <property type="match status" value="1"/>
</dbReference>
<reference evidence="4 5" key="1">
    <citation type="journal article" date="2022" name="Int. J. Syst. Evol. Microbiol.">
        <title>Prevotella herbatica sp. nov., a plant polysaccharide-decomposing anaerobic bacterium isolated from a methanogenic reactor.</title>
        <authorList>
            <person name="Uek A."/>
            <person name="Tonouchi A."/>
            <person name="Kaku N."/>
            <person name="Ueki K."/>
        </authorList>
    </citation>
    <scope>NUCLEOTIDE SEQUENCE [LARGE SCALE GENOMIC DNA]</scope>
    <source>
        <strain evidence="4 5">WR041</strain>
    </source>
</reference>
<dbReference type="Pfam" id="PF25989">
    <property type="entry name" value="YknX_C"/>
    <property type="match status" value="1"/>
</dbReference>
<dbReference type="InterPro" id="IPR058637">
    <property type="entry name" value="YknX-like_C"/>
</dbReference>
<evidence type="ECO:0000256" key="1">
    <source>
        <dbReference type="ARBA" id="ARBA00009477"/>
    </source>
</evidence>
<feature type="domain" description="YknX-like C-terminal permuted SH3-like" evidence="3">
    <location>
        <begin position="276"/>
        <end position="337"/>
    </location>
</feature>
<gene>
    <name evidence="4" type="ORF">prwr041_13140</name>
</gene>
<name>A0ABM7NY26_9BACT</name>
<feature type="domain" description="CusB-like beta-barrel" evidence="2">
    <location>
        <begin position="191"/>
        <end position="261"/>
    </location>
</feature>
<keyword evidence="4" id="KW-0449">Lipoprotein</keyword>
<proteinExistence type="inferred from homology"/>
<dbReference type="NCBIfam" id="TIGR01730">
    <property type="entry name" value="RND_mfp"/>
    <property type="match status" value="1"/>
</dbReference>
<dbReference type="PANTHER" id="PTHR30469">
    <property type="entry name" value="MULTIDRUG RESISTANCE PROTEIN MDTA"/>
    <property type="match status" value="1"/>
</dbReference>
<keyword evidence="5" id="KW-1185">Reference proteome</keyword>
<evidence type="ECO:0000259" key="3">
    <source>
        <dbReference type="Pfam" id="PF25989"/>
    </source>
</evidence>
<dbReference type="Proteomes" id="UP001319045">
    <property type="component" value="Chromosome"/>
</dbReference>
<accession>A0ABM7NY26</accession>
<dbReference type="Pfam" id="PF25954">
    <property type="entry name" value="Beta-barrel_RND_2"/>
    <property type="match status" value="1"/>
</dbReference>
<evidence type="ECO:0000313" key="5">
    <source>
        <dbReference type="Proteomes" id="UP001319045"/>
    </source>
</evidence>
<dbReference type="Gene3D" id="2.40.420.20">
    <property type="match status" value="1"/>
</dbReference>
<evidence type="ECO:0000313" key="4">
    <source>
        <dbReference type="EMBL" id="BCS85421.1"/>
    </source>
</evidence>
<comment type="similarity">
    <text evidence="1">Belongs to the membrane fusion protein (MFP) (TC 8.A.1) family.</text>
</comment>
<dbReference type="Gene3D" id="2.40.30.170">
    <property type="match status" value="1"/>
</dbReference>
<evidence type="ECO:0000259" key="2">
    <source>
        <dbReference type="Pfam" id="PF25954"/>
    </source>
</evidence>
<dbReference type="Gene3D" id="2.40.50.100">
    <property type="match status" value="1"/>
</dbReference>
<protein>
    <submittedName>
        <fullName evidence="4">Lipoprotein</fullName>
    </submittedName>
</protein>
<sequence>METKFKVALFFMLIFLSSCRKGDNSNNETAVSVKVQTVGIATDNNSQFYSGTVKEENGVALSFINGGTIEQMAVDEGQYVKKGQLIAISNTSQAYYQWQAAHTQTLQARDYYNRLMQLKATNSIPAVQLVEAQSKLREAKSQEAITSKMIRDCSIRAPFDGYISEKTGEIGLNAGPGMSIAKLVKIDHVKINVSVPEQEMSSMKVGKPVKLQVDVLSGRVFAGKISEVGVEADILSHSYPVSISINNPDHKLLPGMICKVYIGVSHNRGIIIPFKSAQMDNNNRYYVWVVNKGVARRKSISICDENENGINVTGGLSTGEELIIEGMQKLSDGSRVNIIK</sequence>